<feature type="transmembrane region" description="Helical" evidence="8">
    <location>
        <begin position="116"/>
        <end position="137"/>
    </location>
</feature>
<feature type="transmembrane region" description="Helical" evidence="8">
    <location>
        <begin position="216"/>
        <end position="237"/>
    </location>
</feature>
<feature type="transmembrane region" description="Helical" evidence="8">
    <location>
        <begin position="169"/>
        <end position="189"/>
    </location>
</feature>
<keyword evidence="3" id="KW-0813">Transport</keyword>
<dbReference type="CDD" id="cd06550">
    <property type="entry name" value="TM_ABC_iron-siderophores_like"/>
    <property type="match status" value="1"/>
</dbReference>
<comment type="subcellular location">
    <subcellularLocation>
        <location evidence="1">Cell membrane</location>
        <topology evidence="1">Multi-pass membrane protein</topology>
    </subcellularLocation>
</comment>
<keyword evidence="6 8" id="KW-1133">Transmembrane helix</keyword>
<keyword evidence="5 8" id="KW-0812">Transmembrane</keyword>
<feature type="transmembrane region" description="Helical" evidence="8">
    <location>
        <begin position="143"/>
        <end position="162"/>
    </location>
</feature>
<dbReference type="RefSeq" id="WP_129203751.1">
    <property type="nucleotide sequence ID" value="NZ_CP035495.1"/>
</dbReference>
<evidence type="ECO:0000313" key="10">
    <source>
        <dbReference type="Proteomes" id="UP000291758"/>
    </source>
</evidence>
<feature type="transmembrane region" description="Helical" evidence="8">
    <location>
        <begin position="329"/>
        <end position="347"/>
    </location>
</feature>
<feature type="transmembrane region" description="Helical" evidence="8">
    <location>
        <begin position="258"/>
        <end position="282"/>
    </location>
</feature>
<protein>
    <submittedName>
        <fullName evidence="9">Iron ABC transporter permease</fullName>
    </submittedName>
</protein>
<dbReference type="Gene3D" id="1.10.3470.10">
    <property type="entry name" value="ABC transporter involved in vitamin B12 uptake, BtuC"/>
    <property type="match status" value="1"/>
</dbReference>
<comment type="similarity">
    <text evidence="2">Belongs to the binding-protein-dependent transport system permease family. FecCD subfamily.</text>
</comment>
<dbReference type="GO" id="GO:0005886">
    <property type="term" value="C:plasma membrane"/>
    <property type="evidence" value="ECO:0007669"/>
    <property type="project" value="UniProtKB-SubCell"/>
</dbReference>
<keyword evidence="7 8" id="KW-0472">Membrane</keyword>
<evidence type="ECO:0000256" key="7">
    <source>
        <dbReference type="ARBA" id="ARBA00023136"/>
    </source>
</evidence>
<evidence type="ECO:0000256" key="1">
    <source>
        <dbReference type="ARBA" id="ARBA00004651"/>
    </source>
</evidence>
<dbReference type="Pfam" id="PF01032">
    <property type="entry name" value="FecCD"/>
    <property type="match status" value="1"/>
</dbReference>
<proteinExistence type="inferred from homology"/>
<accession>A0A4P6EKB2</accession>
<dbReference type="PANTHER" id="PTHR30472:SF1">
    <property type="entry name" value="FE(3+) DICITRATE TRANSPORT SYSTEM PERMEASE PROTEIN FECC-RELATED"/>
    <property type="match status" value="1"/>
</dbReference>
<dbReference type="AlphaFoldDB" id="A0A4P6EKB2"/>
<dbReference type="InterPro" id="IPR037294">
    <property type="entry name" value="ABC_BtuC-like"/>
</dbReference>
<feature type="transmembrane region" description="Helical" evidence="8">
    <location>
        <begin position="27"/>
        <end position="50"/>
    </location>
</feature>
<dbReference type="GO" id="GO:0033214">
    <property type="term" value="P:siderophore-iron import into cell"/>
    <property type="evidence" value="ECO:0007669"/>
    <property type="project" value="TreeGrafter"/>
</dbReference>
<evidence type="ECO:0000313" key="9">
    <source>
        <dbReference type="EMBL" id="QAY63034.1"/>
    </source>
</evidence>
<dbReference type="KEGG" id="xyl:ET495_07010"/>
<organism evidence="9 10">
    <name type="scientific">Xylanimonas allomyrinae</name>
    <dbReference type="NCBI Taxonomy" id="2509459"/>
    <lineage>
        <taxon>Bacteria</taxon>
        <taxon>Bacillati</taxon>
        <taxon>Actinomycetota</taxon>
        <taxon>Actinomycetes</taxon>
        <taxon>Micrococcales</taxon>
        <taxon>Promicromonosporaceae</taxon>
        <taxon>Xylanimonas</taxon>
    </lineage>
</organism>
<keyword evidence="10" id="KW-1185">Reference proteome</keyword>
<dbReference type="OrthoDB" id="9782305at2"/>
<feature type="transmembrane region" description="Helical" evidence="8">
    <location>
        <begin position="87"/>
        <end position="104"/>
    </location>
</feature>
<dbReference type="GO" id="GO:0022857">
    <property type="term" value="F:transmembrane transporter activity"/>
    <property type="evidence" value="ECO:0007669"/>
    <property type="project" value="InterPro"/>
</dbReference>
<evidence type="ECO:0000256" key="4">
    <source>
        <dbReference type="ARBA" id="ARBA00022475"/>
    </source>
</evidence>
<dbReference type="EMBL" id="CP035495">
    <property type="protein sequence ID" value="QAY63034.1"/>
    <property type="molecule type" value="Genomic_DNA"/>
</dbReference>
<evidence type="ECO:0000256" key="3">
    <source>
        <dbReference type="ARBA" id="ARBA00022448"/>
    </source>
</evidence>
<name>A0A4P6EKB2_9MICO</name>
<reference evidence="9 10" key="1">
    <citation type="submission" date="2019-01" db="EMBL/GenBank/DDBJ databases">
        <title>Genome sequencing of strain 2JSPR-7.</title>
        <authorList>
            <person name="Heo J."/>
            <person name="Kim S.-J."/>
            <person name="Kim J.-S."/>
            <person name="Hong S.-B."/>
            <person name="Kwon S.-W."/>
        </authorList>
    </citation>
    <scope>NUCLEOTIDE SEQUENCE [LARGE SCALE GENOMIC DNA]</scope>
    <source>
        <strain evidence="9 10">2JSPR-7</strain>
    </source>
</reference>
<keyword evidence="4" id="KW-1003">Cell membrane</keyword>
<evidence type="ECO:0000256" key="8">
    <source>
        <dbReference type="SAM" id="Phobius"/>
    </source>
</evidence>
<dbReference type="SUPFAM" id="SSF81345">
    <property type="entry name" value="ABC transporter involved in vitamin B12 uptake, BtuC"/>
    <property type="match status" value="1"/>
</dbReference>
<dbReference type="Proteomes" id="UP000291758">
    <property type="component" value="Chromosome"/>
</dbReference>
<feature type="transmembrane region" description="Helical" evidence="8">
    <location>
        <begin position="302"/>
        <end position="322"/>
    </location>
</feature>
<dbReference type="PANTHER" id="PTHR30472">
    <property type="entry name" value="FERRIC ENTEROBACTIN TRANSPORT SYSTEM PERMEASE PROTEIN"/>
    <property type="match status" value="1"/>
</dbReference>
<evidence type="ECO:0000256" key="2">
    <source>
        <dbReference type="ARBA" id="ARBA00007935"/>
    </source>
</evidence>
<dbReference type="InterPro" id="IPR000522">
    <property type="entry name" value="ABC_transptr_permease_BtuC"/>
</dbReference>
<sequence length="353" mass="35326">MLTSSAAGPPITGEATPPSVHQRRARFVAVLVAALALLALVVAASLLLGVRTVAPGQVWAALLPGSTGHDPGNPDQAVVLQLRVPRTVLGLLAGLALGCVGTVIQGVTRNPIADPGLLGITPGASLAVVAAVSFLGVSTPLGFVWFAFAGAALAAVVVFAIGHAQPVRLALVGAALTAFVTPVIALLLLRDVQAFDQYRFWAVGSLAARGLDTVAALWPFLAVGVVLTALLAPRLTLLSMGDDVAAALGQDVRVTRGLAAVAIVVLAGTATAFAGPIALVGLVVPHAARRLVGSDYRRLTPVAAVLGPAMLLGADVVGRLVVPNSELEAGVVAAFVGAPVLVAVARGRSVAGV</sequence>
<evidence type="ECO:0000256" key="5">
    <source>
        <dbReference type="ARBA" id="ARBA00022692"/>
    </source>
</evidence>
<gene>
    <name evidence="9" type="ORF">ET495_07010</name>
</gene>
<dbReference type="FunFam" id="1.10.3470.10:FF:000001">
    <property type="entry name" value="Vitamin B12 ABC transporter permease BtuC"/>
    <property type="match status" value="1"/>
</dbReference>
<evidence type="ECO:0000256" key="6">
    <source>
        <dbReference type="ARBA" id="ARBA00022989"/>
    </source>
</evidence>